<accession>A0ABQ6IQS8</accession>
<sequence length="51" mass="6066">MIESAELPITHTTRRQGRPFVLVLTKTSEVFEREDRTRVEAVRDLRRIQEV</sequence>
<organism evidence="1 2">
    <name type="scientific">Mobilicoccus caccae</name>
    <dbReference type="NCBI Taxonomy" id="1859295"/>
    <lineage>
        <taxon>Bacteria</taxon>
        <taxon>Bacillati</taxon>
        <taxon>Actinomycetota</taxon>
        <taxon>Actinomycetes</taxon>
        <taxon>Micrococcales</taxon>
        <taxon>Dermatophilaceae</taxon>
        <taxon>Mobilicoccus</taxon>
    </lineage>
</organism>
<protein>
    <submittedName>
        <fullName evidence="1">Uncharacterized protein</fullName>
    </submittedName>
</protein>
<proteinExistence type="predicted"/>
<reference evidence="2" key="1">
    <citation type="journal article" date="2019" name="Int. J. Syst. Evol. Microbiol.">
        <title>The Global Catalogue of Microorganisms (GCM) 10K type strain sequencing project: providing services to taxonomists for standard genome sequencing and annotation.</title>
        <authorList>
            <consortium name="The Broad Institute Genomics Platform"/>
            <consortium name="The Broad Institute Genome Sequencing Center for Infectious Disease"/>
            <person name="Wu L."/>
            <person name="Ma J."/>
        </authorList>
    </citation>
    <scope>NUCLEOTIDE SEQUENCE [LARGE SCALE GENOMIC DNA]</scope>
    <source>
        <strain evidence="2">NBRC 113072</strain>
    </source>
</reference>
<keyword evidence="2" id="KW-1185">Reference proteome</keyword>
<comment type="caution">
    <text evidence="1">The sequence shown here is derived from an EMBL/GenBank/DDBJ whole genome shotgun (WGS) entry which is preliminary data.</text>
</comment>
<gene>
    <name evidence="1" type="ORF">GCM10025883_23150</name>
</gene>
<name>A0ABQ6IQS8_9MICO</name>
<evidence type="ECO:0000313" key="1">
    <source>
        <dbReference type="EMBL" id="GMA40270.1"/>
    </source>
</evidence>
<dbReference type="EMBL" id="BSUO01000001">
    <property type="protein sequence ID" value="GMA40270.1"/>
    <property type="molecule type" value="Genomic_DNA"/>
</dbReference>
<dbReference type="RefSeq" id="WP_284304008.1">
    <property type="nucleotide sequence ID" value="NZ_BSUO01000001.1"/>
</dbReference>
<evidence type="ECO:0000313" key="2">
    <source>
        <dbReference type="Proteomes" id="UP001157126"/>
    </source>
</evidence>
<dbReference type="Proteomes" id="UP001157126">
    <property type="component" value="Unassembled WGS sequence"/>
</dbReference>